<reference evidence="2 3" key="1">
    <citation type="submission" date="2019-02" db="EMBL/GenBank/DDBJ databases">
        <title>Deep-cultivation of Planctomycetes and their phenomic and genomic characterization uncovers novel biology.</title>
        <authorList>
            <person name="Wiegand S."/>
            <person name="Jogler M."/>
            <person name="Boedeker C."/>
            <person name="Pinto D."/>
            <person name="Vollmers J."/>
            <person name="Rivas-Marin E."/>
            <person name="Kohn T."/>
            <person name="Peeters S.H."/>
            <person name="Heuer A."/>
            <person name="Rast P."/>
            <person name="Oberbeckmann S."/>
            <person name="Bunk B."/>
            <person name="Jeske O."/>
            <person name="Meyerdierks A."/>
            <person name="Storesund J.E."/>
            <person name="Kallscheuer N."/>
            <person name="Luecker S."/>
            <person name="Lage O.M."/>
            <person name="Pohl T."/>
            <person name="Merkel B.J."/>
            <person name="Hornburger P."/>
            <person name="Mueller R.-W."/>
            <person name="Bruemmer F."/>
            <person name="Labrenz M."/>
            <person name="Spormann A.M."/>
            <person name="Op den Camp H."/>
            <person name="Overmann J."/>
            <person name="Amann R."/>
            <person name="Jetten M.S.M."/>
            <person name="Mascher T."/>
            <person name="Medema M.H."/>
            <person name="Devos D.P."/>
            <person name="Kaster A.-K."/>
            <person name="Ovreas L."/>
            <person name="Rohde M."/>
            <person name="Galperin M.Y."/>
            <person name="Jogler C."/>
        </authorList>
    </citation>
    <scope>NUCLEOTIDE SEQUENCE [LARGE SCALE GENOMIC DNA]</scope>
    <source>
        <strain evidence="2 3">ETA_A8</strain>
    </source>
</reference>
<proteinExistence type="predicted"/>
<feature type="signal peptide" evidence="1">
    <location>
        <begin position="1"/>
        <end position="26"/>
    </location>
</feature>
<gene>
    <name evidence="2" type="ORF">ETAA8_50050</name>
</gene>
<dbReference type="KEGG" id="aagg:ETAA8_50050"/>
<sequence precursor="true">MGSRFLLLLSAAVISFAATSTTQALAESIDGRVVVVDFPFEDFHLEWVESKGSFSIHVKAKSVYVSGHKFYVGDGTVAVRLESDNRRGIVFQGQTELDHGYKFKKGEIITLLPGYKQAADLKPGDTYLILPLVFKEAKK</sequence>
<keyword evidence="1" id="KW-0732">Signal</keyword>
<name>A0A517YI48_9BACT</name>
<evidence type="ECO:0000313" key="3">
    <source>
        <dbReference type="Proteomes" id="UP000315017"/>
    </source>
</evidence>
<dbReference type="RefSeq" id="WP_145094428.1">
    <property type="nucleotide sequence ID" value="NZ_CP036274.1"/>
</dbReference>
<dbReference type="AlphaFoldDB" id="A0A517YI48"/>
<keyword evidence="3" id="KW-1185">Reference proteome</keyword>
<feature type="chain" id="PRO_5021908919" evidence="1">
    <location>
        <begin position="27"/>
        <end position="139"/>
    </location>
</feature>
<dbReference type="EMBL" id="CP036274">
    <property type="protein sequence ID" value="QDU29889.1"/>
    <property type="molecule type" value="Genomic_DNA"/>
</dbReference>
<evidence type="ECO:0000256" key="1">
    <source>
        <dbReference type="SAM" id="SignalP"/>
    </source>
</evidence>
<accession>A0A517YI48</accession>
<organism evidence="2 3">
    <name type="scientific">Anatilimnocola aggregata</name>
    <dbReference type="NCBI Taxonomy" id="2528021"/>
    <lineage>
        <taxon>Bacteria</taxon>
        <taxon>Pseudomonadati</taxon>
        <taxon>Planctomycetota</taxon>
        <taxon>Planctomycetia</taxon>
        <taxon>Pirellulales</taxon>
        <taxon>Pirellulaceae</taxon>
        <taxon>Anatilimnocola</taxon>
    </lineage>
</organism>
<evidence type="ECO:0000313" key="2">
    <source>
        <dbReference type="EMBL" id="QDU29889.1"/>
    </source>
</evidence>
<dbReference type="Proteomes" id="UP000315017">
    <property type="component" value="Chromosome"/>
</dbReference>
<protein>
    <submittedName>
        <fullName evidence="2">Uncharacterized protein</fullName>
    </submittedName>
</protein>